<proteinExistence type="predicted"/>
<evidence type="ECO:0000256" key="1">
    <source>
        <dbReference type="SAM" id="MobiDB-lite"/>
    </source>
</evidence>
<keyword evidence="3" id="KW-1185">Reference proteome</keyword>
<sequence length="229" mass="24861">MKKLLKRRPLIITAFLAIVLAGGSGFGYQQIQGSQQKPNRSKSLTTKKSTAPVEQTADQNKQDDQQKNADQNQTEENAQADNQQSASATDNNSAADATATTSASTSTSSVAAPRTDGFNFLGQHFDITTFSNTTGGNTPRWTPYIFQWSAMPNYYLAEAASSAGSAVRQLSYGTEAVINGRTYHVTEIRHGMKRLDSLETVQDLAGRHALGIQTCDDASGNYVSTYWFD</sequence>
<evidence type="ECO:0000313" key="3">
    <source>
        <dbReference type="Proteomes" id="UP001519503"/>
    </source>
</evidence>
<comment type="caution">
    <text evidence="2">The sequence shown here is derived from an EMBL/GenBank/DDBJ whole genome shotgun (WGS) entry which is preliminary data.</text>
</comment>
<dbReference type="Proteomes" id="UP001519503">
    <property type="component" value="Unassembled WGS sequence"/>
</dbReference>
<reference evidence="2 3" key="1">
    <citation type="submission" date="2020-02" db="EMBL/GenBank/DDBJ databases">
        <title>Fructobacillus sp. isolated from paper mulberry of Taiwan.</title>
        <authorList>
            <person name="Lin S.-T."/>
        </authorList>
    </citation>
    <scope>NUCLEOTIDE SEQUENCE [LARGE SCALE GENOMIC DNA]</scope>
    <source>
        <strain evidence="2 3">S1-1</strain>
    </source>
</reference>
<accession>A0ABS5QV28</accession>
<evidence type="ECO:0000313" key="2">
    <source>
        <dbReference type="EMBL" id="MBS9337053.1"/>
    </source>
</evidence>
<dbReference type="RefSeq" id="WP_213820600.1">
    <property type="nucleotide sequence ID" value="NZ_JAAMFL010000001.1"/>
</dbReference>
<name>A0ABS5QV28_9LACO</name>
<dbReference type="EMBL" id="JAAMFL010000001">
    <property type="protein sequence ID" value="MBS9337053.1"/>
    <property type="molecule type" value="Genomic_DNA"/>
</dbReference>
<feature type="compositionally biased region" description="Low complexity" evidence="1">
    <location>
        <begin position="68"/>
        <end position="112"/>
    </location>
</feature>
<feature type="region of interest" description="Disordered" evidence="1">
    <location>
        <begin position="30"/>
        <end position="112"/>
    </location>
</feature>
<feature type="compositionally biased region" description="Polar residues" evidence="1">
    <location>
        <begin position="30"/>
        <end position="53"/>
    </location>
</feature>
<gene>
    <name evidence="2" type="ORF">G6R30_01050</name>
</gene>
<organism evidence="2 3">
    <name type="scientific">Fructobacillus parabroussonetiae</name>
    <dbReference type="NCBI Taxonomy" id="2713174"/>
    <lineage>
        <taxon>Bacteria</taxon>
        <taxon>Bacillati</taxon>
        <taxon>Bacillota</taxon>
        <taxon>Bacilli</taxon>
        <taxon>Lactobacillales</taxon>
        <taxon>Lactobacillaceae</taxon>
        <taxon>Fructobacillus</taxon>
    </lineage>
</organism>
<protein>
    <submittedName>
        <fullName evidence="2">Uncharacterized protein</fullName>
    </submittedName>
</protein>